<evidence type="ECO:0000313" key="5">
    <source>
        <dbReference type="EMBL" id="PXF42957.1"/>
    </source>
</evidence>
<evidence type="ECO:0000256" key="2">
    <source>
        <dbReference type="ARBA" id="ARBA00022942"/>
    </source>
</evidence>
<sequence length="296" mass="31299">MSSQQSAAERALQWLSAREVPQSERHETVALAVHALLLAHGFRVAEVQAGDSSAQQQQQLPAVWGQGAYGGAYRHERSAMQFDIRASKVGGKLVWNATAMEDDAQVFTLQVRVGEYVGEGGGGGGWRGALRKLNELATLVAVQMAHKLVPDSAKAGYEAAASTEEEGTASSSSAPRVVRVAVPVAVPVGVAPEHDPLRIGAPRMPRMGMPVPGRQPFGSDDLLPAGLLPGGAAMGGGNLMGPRHFRRGEDGGWRPPGVPPGARFDPYVAMPDNDAELPPGFDDEHALRAPRADRFL</sequence>
<proteinExistence type="inferred from homology"/>
<gene>
    <name evidence="5" type="ORF">BWQ96_07335</name>
</gene>
<dbReference type="InterPro" id="IPR045128">
    <property type="entry name" value="PI31-like"/>
</dbReference>
<dbReference type="OrthoDB" id="68090at2759"/>
<evidence type="ECO:0000256" key="1">
    <source>
        <dbReference type="ARBA" id="ARBA00006405"/>
    </source>
</evidence>
<dbReference type="GO" id="GO:0000502">
    <property type="term" value="C:proteasome complex"/>
    <property type="evidence" value="ECO:0007669"/>
    <property type="project" value="UniProtKB-KW"/>
</dbReference>
<dbReference type="Pfam" id="PF11566">
    <property type="entry name" value="PI31_Prot_N"/>
    <property type="match status" value="1"/>
</dbReference>
<evidence type="ECO:0000313" key="6">
    <source>
        <dbReference type="Proteomes" id="UP000247409"/>
    </source>
</evidence>
<dbReference type="PANTHER" id="PTHR13266">
    <property type="entry name" value="PROTEASOME INHIBITOR"/>
    <property type="match status" value="1"/>
</dbReference>
<dbReference type="Proteomes" id="UP000247409">
    <property type="component" value="Unassembled WGS sequence"/>
</dbReference>
<feature type="domain" description="PI31 proteasome regulator N-terminal" evidence="4">
    <location>
        <begin position="24"/>
        <end position="151"/>
    </location>
</feature>
<feature type="compositionally biased region" description="Basic and acidic residues" evidence="3">
    <location>
        <begin position="282"/>
        <end position="296"/>
    </location>
</feature>
<dbReference type="AlphaFoldDB" id="A0A2V3ILN3"/>
<name>A0A2V3ILN3_9FLOR</name>
<dbReference type="InterPro" id="IPR021625">
    <property type="entry name" value="PI31_Prot_N"/>
</dbReference>
<dbReference type="STRING" id="448386.A0A2V3ILN3"/>
<reference evidence="5 6" key="1">
    <citation type="journal article" date="2018" name="Mol. Biol. Evol.">
        <title>Analysis of the draft genome of the red seaweed Gracilariopsis chorda provides insights into genome size evolution in Rhodophyta.</title>
        <authorList>
            <person name="Lee J."/>
            <person name="Yang E.C."/>
            <person name="Graf L."/>
            <person name="Yang J.H."/>
            <person name="Qiu H."/>
            <person name="Zel Zion U."/>
            <person name="Chan C.X."/>
            <person name="Stephens T.G."/>
            <person name="Weber A.P.M."/>
            <person name="Boo G.H."/>
            <person name="Boo S.M."/>
            <person name="Kim K.M."/>
            <person name="Shin Y."/>
            <person name="Jung M."/>
            <person name="Lee S.J."/>
            <person name="Yim H.S."/>
            <person name="Lee J.H."/>
            <person name="Bhattacharya D."/>
            <person name="Yoon H.S."/>
        </authorList>
    </citation>
    <scope>NUCLEOTIDE SEQUENCE [LARGE SCALE GENOMIC DNA]</scope>
    <source>
        <strain evidence="5 6">SKKU-2015</strain>
        <tissue evidence="5">Whole body</tissue>
    </source>
</reference>
<dbReference type="GO" id="GO:0004866">
    <property type="term" value="F:endopeptidase inhibitor activity"/>
    <property type="evidence" value="ECO:0007669"/>
    <property type="project" value="InterPro"/>
</dbReference>
<feature type="region of interest" description="Disordered" evidence="3">
    <location>
        <begin position="274"/>
        <end position="296"/>
    </location>
</feature>
<comment type="caution">
    <text evidence="5">The sequence shown here is derived from an EMBL/GenBank/DDBJ whole genome shotgun (WGS) entry which is preliminary data.</text>
</comment>
<accession>A0A2V3ILN3</accession>
<dbReference type="GO" id="GO:0070628">
    <property type="term" value="F:proteasome binding"/>
    <property type="evidence" value="ECO:0007669"/>
    <property type="project" value="InterPro"/>
</dbReference>
<dbReference type="Gene3D" id="3.40.1000.30">
    <property type="match status" value="1"/>
</dbReference>
<protein>
    <recommendedName>
        <fullName evidence="4">PI31 proteasome regulator N-terminal domain-containing protein</fullName>
    </recommendedName>
</protein>
<dbReference type="GO" id="GO:0043161">
    <property type="term" value="P:proteasome-mediated ubiquitin-dependent protein catabolic process"/>
    <property type="evidence" value="ECO:0007669"/>
    <property type="project" value="InterPro"/>
</dbReference>
<comment type="similarity">
    <text evidence="1">Belongs to the proteasome inhibitor PI31 family.</text>
</comment>
<keyword evidence="6" id="KW-1185">Reference proteome</keyword>
<keyword evidence="2" id="KW-0647">Proteasome</keyword>
<evidence type="ECO:0000259" key="4">
    <source>
        <dbReference type="Pfam" id="PF11566"/>
    </source>
</evidence>
<evidence type="ECO:0000256" key="3">
    <source>
        <dbReference type="SAM" id="MobiDB-lite"/>
    </source>
</evidence>
<dbReference type="EMBL" id="NBIV01000144">
    <property type="protein sequence ID" value="PXF42957.1"/>
    <property type="molecule type" value="Genomic_DNA"/>
</dbReference>
<organism evidence="5 6">
    <name type="scientific">Gracilariopsis chorda</name>
    <dbReference type="NCBI Taxonomy" id="448386"/>
    <lineage>
        <taxon>Eukaryota</taxon>
        <taxon>Rhodophyta</taxon>
        <taxon>Florideophyceae</taxon>
        <taxon>Rhodymeniophycidae</taxon>
        <taxon>Gracilariales</taxon>
        <taxon>Gracilariaceae</taxon>
        <taxon>Gracilariopsis</taxon>
    </lineage>
</organism>
<dbReference type="PANTHER" id="PTHR13266:SF1">
    <property type="entry name" value="PROTEASOME INHIBITOR PI31 SUBUNIT"/>
    <property type="match status" value="1"/>
</dbReference>